<proteinExistence type="predicted"/>
<accession>X1J5A5</accession>
<gene>
    <name evidence="1" type="ORF">S03H2_58588</name>
</gene>
<comment type="caution">
    <text evidence="1">The sequence shown here is derived from an EMBL/GenBank/DDBJ whole genome shotgun (WGS) entry which is preliminary data.</text>
</comment>
<evidence type="ECO:0000313" key="1">
    <source>
        <dbReference type="EMBL" id="GAH89167.1"/>
    </source>
</evidence>
<reference evidence="1" key="1">
    <citation type="journal article" date="2014" name="Front. Microbiol.">
        <title>High frequency of phylogenetically diverse reductive dehalogenase-homologous genes in deep subseafloor sedimentary metagenomes.</title>
        <authorList>
            <person name="Kawai M."/>
            <person name="Futagami T."/>
            <person name="Toyoda A."/>
            <person name="Takaki Y."/>
            <person name="Nishi S."/>
            <person name="Hori S."/>
            <person name="Arai W."/>
            <person name="Tsubouchi T."/>
            <person name="Morono Y."/>
            <person name="Uchiyama I."/>
            <person name="Ito T."/>
            <person name="Fujiyama A."/>
            <person name="Inagaki F."/>
            <person name="Takami H."/>
        </authorList>
    </citation>
    <scope>NUCLEOTIDE SEQUENCE</scope>
    <source>
        <strain evidence="1">Expedition CK06-06</strain>
    </source>
</reference>
<protein>
    <submittedName>
        <fullName evidence="1">Uncharacterized protein</fullName>
    </submittedName>
</protein>
<dbReference type="EMBL" id="BARU01037628">
    <property type="protein sequence ID" value="GAH89167.1"/>
    <property type="molecule type" value="Genomic_DNA"/>
</dbReference>
<dbReference type="AlphaFoldDB" id="X1J5A5"/>
<organism evidence="1">
    <name type="scientific">marine sediment metagenome</name>
    <dbReference type="NCBI Taxonomy" id="412755"/>
    <lineage>
        <taxon>unclassified sequences</taxon>
        <taxon>metagenomes</taxon>
        <taxon>ecological metagenomes</taxon>
    </lineage>
</organism>
<feature type="non-terminal residue" evidence="1">
    <location>
        <position position="68"/>
    </location>
</feature>
<sequence>MDQETEEAITKSEKINIEITPETLVLAFMESLYFNENVEAVRIHLARIGDEIPTHKVRISCSGRGKVK</sequence>
<name>X1J5A5_9ZZZZ</name>